<gene>
    <name evidence="1" type="ORF">GMOD_00000547</name>
</gene>
<accession>A0A3M7M7F6</accession>
<reference evidence="1 2" key="1">
    <citation type="journal article" date="2014" name="PLoS ONE">
        <title>De novo Genome Assembly of the Fungal Plant Pathogen Pyrenophora semeniperda.</title>
        <authorList>
            <person name="Soliai M.M."/>
            <person name="Meyer S.E."/>
            <person name="Udall J.A."/>
            <person name="Elzinga D.E."/>
            <person name="Hermansen R.A."/>
            <person name="Bodily P.M."/>
            <person name="Hart A.A."/>
            <person name="Coleman C.E."/>
        </authorList>
    </citation>
    <scope>NUCLEOTIDE SEQUENCE [LARGE SCALE GENOMIC DNA]</scope>
    <source>
        <strain evidence="1 2">CCB06</strain>
        <tissue evidence="1">Mycelium</tissue>
    </source>
</reference>
<keyword evidence="2" id="KW-1185">Reference proteome</keyword>
<dbReference type="Proteomes" id="UP000265663">
    <property type="component" value="Unassembled WGS sequence"/>
</dbReference>
<name>A0A3M7M7F6_9PLEO</name>
<evidence type="ECO:0000313" key="2">
    <source>
        <dbReference type="Proteomes" id="UP000265663"/>
    </source>
</evidence>
<evidence type="ECO:0000313" key="1">
    <source>
        <dbReference type="EMBL" id="RMZ70456.1"/>
    </source>
</evidence>
<organism evidence="1 2">
    <name type="scientific">Pyrenophora seminiperda CCB06</name>
    <dbReference type="NCBI Taxonomy" id="1302712"/>
    <lineage>
        <taxon>Eukaryota</taxon>
        <taxon>Fungi</taxon>
        <taxon>Dikarya</taxon>
        <taxon>Ascomycota</taxon>
        <taxon>Pezizomycotina</taxon>
        <taxon>Dothideomycetes</taxon>
        <taxon>Pleosporomycetidae</taxon>
        <taxon>Pleosporales</taxon>
        <taxon>Pleosporineae</taxon>
        <taxon>Pleosporaceae</taxon>
        <taxon>Pyrenophora</taxon>
    </lineage>
</organism>
<proteinExistence type="predicted"/>
<dbReference type="EMBL" id="KE747824">
    <property type="protein sequence ID" value="RMZ70456.1"/>
    <property type="molecule type" value="Genomic_DNA"/>
</dbReference>
<protein>
    <submittedName>
        <fullName evidence="1">Uncharacterized protein</fullName>
    </submittedName>
</protein>
<sequence>MLPVVSQSRETPL</sequence>